<dbReference type="AlphaFoldDB" id="A0A919UKD9"/>
<dbReference type="GO" id="GO:0016829">
    <property type="term" value="F:lyase activity"/>
    <property type="evidence" value="ECO:0007669"/>
    <property type="project" value="UniProtKB-KW"/>
</dbReference>
<dbReference type="Gene3D" id="3.90.960.10">
    <property type="entry name" value="YbaK/aminoacyl-tRNA synthetase-associated domain"/>
    <property type="match status" value="1"/>
</dbReference>
<evidence type="ECO:0000256" key="2">
    <source>
        <dbReference type="ARBA" id="ARBA00022917"/>
    </source>
</evidence>
<evidence type="ECO:0000256" key="4">
    <source>
        <dbReference type="PIRNR" id="PIRNR006181"/>
    </source>
</evidence>
<comment type="similarity">
    <text evidence="1 4">Belongs to the prolyl-tRNA editing family. YbaK/EbsC subfamily.</text>
</comment>
<dbReference type="GO" id="GO:0002161">
    <property type="term" value="F:aminoacyl-tRNA deacylase activity"/>
    <property type="evidence" value="ECO:0007669"/>
    <property type="project" value="InterPro"/>
</dbReference>
<dbReference type="EMBL" id="BONR01000004">
    <property type="protein sequence ID" value="GIG55166.1"/>
    <property type="molecule type" value="Genomic_DNA"/>
</dbReference>
<dbReference type="NCBIfam" id="TIGR00011">
    <property type="entry name" value="YbaK_EbsC"/>
    <property type="match status" value="1"/>
</dbReference>
<keyword evidence="7" id="KW-1185">Reference proteome</keyword>
<reference evidence="6" key="1">
    <citation type="submission" date="2021-01" db="EMBL/GenBank/DDBJ databases">
        <title>Whole genome shotgun sequence of Demequina activiva NBRC 110675.</title>
        <authorList>
            <person name="Komaki H."/>
            <person name="Tamura T."/>
        </authorList>
    </citation>
    <scope>NUCLEOTIDE SEQUENCE</scope>
    <source>
        <strain evidence="6">NBRC 110675</strain>
    </source>
</reference>
<dbReference type="InterPro" id="IPR007214">
    <property type="entry name" value="YbaK/aa-tRNA-synth-assoc-dom"/>
</dbReference>
<dbReference type="CDD" id="cd00002">
    <property type="entry name" value="YbaK_deacylase"/>
    <property type="match status" value="1"/>
</dbReference>
<evidence type="ECO:0000259" key="5">
    <source>
        <dbReference type="Pfam" id="PF04073"/>
    </source>
</evidence>
<sequence>MLVQAGVPHDLHPYEHDPASELSYGLEAAASLGVDPRAVFKTLCVQVDGTLTMALVPVSGSLDLKAVAKATGAKRAVMAEPAAAERATGYVVGGISPLGGRKRLPAVIDESALDLARVYVSGGRRGLDISLAPADLVRLTGATTAPIGKDS</sequence>
<organism evidence="6 7">
    <name type="scientific">Demequina activiva</name>
    <dbReference type="NCBI Taxonomy" id="1582364"/>
    <lineage>
        <taxon>Bacteria</taxon>
        <taxon>Bacillati</taxon>
        <taxon>Actinomycetota</taxon>
        <taxon>Actinomycetes</taxon>
        <taxon>Micrococcales</taxon>
        <taxon>Demequinaceae</taxon>
        <taxon>Demequina</taxon>
    </lineage>
</organism>
<evidence type="ECO:0000256" key="1">
    <source>
        <dbReference type="ARBA" id="ARBA00009798"/>
    </source>
</evidence>
<dbReference type="InterPro" id="IPR036754">
    <property type="entry name" value="YbaK/aa-tRNA-synt-asso_dom_sf"/>
</dbReference>
<gene>
    <name evidence="6" type="primary">ebsC</name>
    <name evidence="6" type="ORF">Dac01nite_19180</name>
</gene>
<keyword evidence="3 4" id="KW-0456">Lyase</keyword>
<comment type="caution">
    <text evidence="6">The sequence shown here is derived from an EMBL/GenBank/DDBJ whole genome shotgun (WGS) entry which is preliminary data.</text>
</comment>
<keyword evidence="2 4" id="KW-0648">Protein biosynthesis</keyword>
<evidence type="ECO:0000256" key="3">
    <source>
        <dbReference type="ARBA" id="ARBA00023239"/>
    </source>
</evidence>
<evidence type="ECO:0000313" key="6">
    <source>
        <dbReference type="EMBL" id="GIG55166.1"/>
    </source>
</evidence>
<dbReference type="PIRSF" id="PIRSF006181">
    <property type="entry name" value="EbsC_YbaK"/>
    <property type="match status" value="1"/>
</dbReference>
<dbReference type="SUPFAM" id="SSF55826">
    <property type="entry name" value="YbaK/ProRS associated domain"/>
    <property type="match status" value="1"/>
</dbReference>
<protein>
    <recommendedName>
        <fullName evidence="4">Cys-tRNA(Pro)/Cys-tRNA(Cys) deacylase</fullName>
        <ecNumber evidence="4">4.2.-.-</ecNumber>
    </recommendedName>
</protein>
<dbReference type="Pfam" id="PF04073">
    <property type="entry name" value="tRNA_edit"/>
    <property type="match status" value="1"/>
</dbReference>
<name>A0A919UKD9_9MICO</name>
<dbReference type="InterPro" id="IPR004369">
    <property type="entry name" value="Prolyl-tRNA_editing_YbaK/EbsC"/>
</dbReference>
<evidence type="ECO:0000313" key="7">
    <source>
        <dbReference type="Proteomes" id="UP000652354"/>
    </source>
</evidence>
<dbReference type="EC" id="4.2.-.-" evidence="4"/>
<dbReference type="PANTHER" id="PTHR30411:SF0">
    <property type="entry name" value="CYS-TRNA(PRO)_CYS-TRNA(CYS) DEACYLASE YBAK"/>
    <property type="match status" value="1"/>
</dbReference>
<dbReference type="Proteomes" id="UP000652354">
    <property type="component" value="Unassembled WGS sequence"/>
</dbReference>
<dbReference type="PANTHER" id="PTHR30411">
    <property type="entry name" value="CYTOPLASMIC PROTEIN"/>
    <property type="match status" value="1"/>
</dbReference>
<proteinExistence type="inferred from homology"/>
<feature type="domain" description="YbaK/aminoacyl-tRNA synthetase-associated" evidence="5">
    <location>
        <begin position="27"/>
        <end position="139"/>
    </location>
</feature>
<accession>A0A919UKD9</accession>
<dbReference type="GO" id="GO:0006412">
    <property type="term" value="P:translation"/>
    <property type="evidence" value="ECO:0007669"/>
    <property type="project" value="UniProtKB-KW"/>
</dbReference>